<evidence type="ECO:0000259" key="1">
    <source>
        <dbReference type="Pfam" id="PF01408"/>
    </source>
</evidence>
<dbReference type="Pfam" id="PF01408">
    <property type="entry name" value="GFO_IDH_MocA"/>
    <property type="match status" value="1"/>
</dbReference>
<evidence type="ECO:0000313" key="4">
    <source>
        <dbReference type="Proteomes" id="UP001214250"/>
    </source>
</evidence>
<feature type="domain" description="GFO/IDH/MocA-like oxidoreductase" evidence="2">
    <location>
        <begin position="132"/>
        <end position="255"/>
    </location>
</feature>
<keyword evidence="4" id="KW-1185">Reference proteome</keyword>
<reference evidence="3 4" key="1">
    <citation type="submission" date="2023-02" db="EMBL/GenBank/DDBJ databases">
        <title>Genome sequence of Lentisphaera profundi SAORIC-696.</title>
        <authorList>
            <person name="Kim e."/>
            <person name="Cho J.-C."/>
            <person name="Choi A."/>
            <person name="Kang I."/>
        </authorList>
    </citation>
    <scope>NUCLEOTIDE SEQUENCE [LARGE SCALE GENOMIC DNA]</scope>
    <source>
        <strain evidence="3 4">SAORIC-696</strain>
    </source>
</reference>
<feature type="domain" description="Gfo/Idh/MocA-like oxidoreductase N-terminal" evidence="1">
    <location>
        <begin position="24"/>
        <end position="119"/>
    </location>
</feature>
<organism evidence="3 4">
    <name type="scientific">Lentisphaera profundi</name>
    <dbReference type="NCBI Taxonomy" id="1658616"/>
    <lineage>
        <taxon>Bacteria</taxon>
        <taxon>Pseudomonadati</taxon>
        <taxon>Lentisphaerota</taxon>
        <taxon>Lentisphaeria</taxon>
        <taxon>Lentisphaerales</taxon>
        <taxon>Lentisphaeraceae</taxon>
        <taxon>Lentisphaera</taxon>
    </lineage>
</organism>
<gene>
    <name evidence="3" type="ORF">PQO03_05785</name>
</gene>
<name>A0ABY7VPR4_9BACT</name>
<dbReference type="EMBL" id="CP117811">
    <property type="protein sequence ID" value="WDE95230.1"/>
    <property type="molecule type" value="Genomic_DNA"/>
</dbReference>
<accession>A0ABY7VPR4</accession>
<dbReference type="PANTHER" id="PTHR43377:SF1">
    <property type="entry name" value="BILIVERDIN REDUCTASE A"/>
    <property type="match status" value="1"/>
</dbReference>
<dbReference type="InterPro" id="IPR000683">
    <property type="entry name" value="Gfo/Idh/MocA-like_OxRdtase_N"/>
</dbReference>
<dbReference type="Gene3D" id="3.40.50.720">
    <property type="entry name" value="NAD(P)-binding Rossmann-like Domain"/>
    <property type="match status" value="1"/>
</dbReference>
<dbReference type="RefSeq" id="WP_274148601.1">
    <property type="nucleotide sequence ID" value="NZ_CP117811.1"/>
</dbReference>
<sequence>MKKIKLALWGDNGHQIHNDLELYPEFELVVIGSIAESAERDLLKKYSEAKLENDYEKMIHDYGVEMISLCSEYRSEQADLAVRALDKGIHVYAEKPCALSEKDLDRIIASAAKSKAIFHEMAGTLWEEPYWSMRKIVQSGQIGEVVQVLAQKSYPYADWRPRNEKVDGGLVAQVGVHAVRFVEHVAEQKIKDIHCQTSTLGEVRKNSELKMAANFSGRLENGGLYSCIANYLHNPGMGSWGNEMLRIFGTKGMIESCDAGRRTRMIIGDKDFGDLDLSDEKPDFLAEFIKEICEGRKMLLSLEEELSPTRWMIRAKFFNKIT</sequence>
<dbReference type="Proteomes" id="UP001214250">
    <property type="component" value="Chromosome 1"/>
</dbReference>
<dbReference type="SUPFAM" id="SSF51735">
    <property type="entry name" value="NAD(P)-binding Rossmann-fold domains"/>
    <property type="match status" value="1"/>
</dbReference>
<dbReference type="InterPro" id="IPR055170">
    <property type="entry name" value="GFO_IDH_MocA-like_dom"/>
</dbReference>
<protein>
    <submittedName>
        <fullName evidence="3">Gfo/Idh/MocA family oxidoreductase</fullName>
    </submittedName>
</protein>
<dbReference type="Gene3D" id="3.30.360.10">
    <property type="entry name" value="Dihydrodipicolinate Reductase, domain 2"/>
    <property type="match status" value="1"/>
</dbReference>
<dbReference type="SUPFAM" id="SSF55347">
    <property type="entry name" value="Glyceraldehyde-3-phosphate dehydrogenase-like, C-terminal domain"/>
    <property type="match status" value="1"/>
</dbReference>
<dbReference type="InterPro" id="IPR036291">
    <property type="entry name" value="NAD(P)-bd_dom_sf"/>
</dbReference>
<dbReference type="Pfam" id="PF22725">
    <property type="entry name" value="GFO_IDH_MocA_C3"/>
    <property type="match status" value="1"/>
</dbReference>
<evidence type="ECO:0000259" key="2">
    <source>
        <dbReference type="Pfam" id="PF22725"/>
    </source>
</evidence>
<evidence type="ECO:0000313" key="3">
    <source>
        <dbReference type="EMBL" id="WDE95230.1"/>
    </source>
</evidence>
<proteinExistence type="predicted"/>
<dbReference type="PANTHER" id="PTHR43377">
    <property type="entry name" value="BILIVERDIN REDUCTASE A"/>
    <property type="match status" value="1"/>
</dbReference>
<dbReference type="InterPro" id="IPR051450">
    <property type="entry name" value="Gfo/Idh/MocA_Oxidoreductases"/>
</dbReference>